<feature type="transmembrane region" description="Helical" evidence="1">
    <location>
        <begin position="21"/>
        <end position="43"/>
    </location>
</feature>
<dbReference type="RefSeq" id="WP_255904501.1">
    <property type="nucleotide sequence ID" value="NZ_CP050471.1"/>
</dbReference>
<proteinExistence type="predicted"/>
<evidence type="ECO:0000256" key="1">
    <source>
        <dbReference type="SAM" id="Phobius"/>
    </source>
</evidence>
<keyword evidence="3" id="KW-1185">Reference proteome</keyword>
<evidence type="ECO:0000313" key="2">
    <source>
        <dbReference type="EMBL" id="UTZ33702.1"/>
    </source>
</evidence>
<name>A0ABY5IL20_9VIBR</name>
<gene>
    <name evidence="2" type="ORF">HB762_20745</name>
</gene>
<evidence type="ECO:0000313" key="3">
    <source>
        <dbReference type="Proteomes" id="UP001059912"/>
    </source>
</evidence>
<dbReference type="Proteomes" id="UP001059912">
    <property type="component" value="Chromosome 2"/>
</dbReference>
<keyword evidence="1" id="KW-0472">Membrane</keyword>
<keyword evidence="1" id="KW-1133">Transmembrane helix</keyword>
<sequence length="200" mass="22695">MRRSHLNLALGFKGKIRIMELDYLKLLFVIVSTVISVAVTFYLKEYLQSKKEYKSLKKKLESVAGRNAYIVYTGEGSGVGGNLYKITDIDQGGITLKNSIQTIFLPPKLLLNSPMIVPEDDYELLKKEYQAREIQNVVESMFEPMFTKMIQEIESDLNSDDGELSSQIELRVIQVLETKGVLSQISTSELNRLQHIAEKA</sequence>
<dbReference type="EMBL" id="CP050471">
    <property type="protein sequence ID" value="UTZ33702.1"/>
    <property type="molecule type" value="Genomic_DNA"/>
</dbReference>
<reference evidence="2" key="1">
    <citation type="submission" date="2020-03" db="EMBL/GenBank/DDBJ databases">
        <title>Five strains of Vibrio campbellii isolated from Mariana Trench.</title>
        <authorList>
            <person name="Liang J."/>
            <person name="Zhang X.-H."/>
        </authorList>
    </citation>
    <scope>NUCLEOTIDE SEQUENCE</scope>
    <source>
        <strain evidence="2">LJC013</strain>
    </source>
</reference>
<protein>
    <submittedName>
        <fullName evidence="2">Uncharacterized protein</fullName>
    </submittedName>
</protein>
<keyword evidence="1" id="KW-0812">Transmembrane</keyword>
<accession>A0ABY5IL20</accession>
<organism evidence="2 3">
    <name type="scientific">Vibrio campbellii</name>
    <dbReference type="NCBI Taxonomy" id="680"/>
    <lineage>
        <taxon>Bacteria</taxon>
        <taxon>Pseudomonadati</taxon>
        <taxon>Pseudomonadota</taxon>
        <taxon>Gammaproteobacteria</taxon>
        <taxon>Vibrionales</taxon>
        <taxon>Vibrionaceae</taxon>
        <taxon>Vibrio</taxon>
    </lineage>
</organism>